<comment type="caution">
    <text evidence="1">The sequence shown here is derived from an EMBL/GenBank/DDBJ whole genome shotgun (WGS) entry which is preliminary data.</text>
</comment>
<keyword evidence="2" id="KW-1185">Reference proteome</keyword>
<protein>
    <submittedName>
        <fullName evidence="1">Uncharacterized protein</fullName>
    </submittedName>
</protein>
<accession>A0ABT8AHC4</accession>
<dbReference type="RefSeq" id="WP_290320967.1">
    <property type="nucleotide sequence ID" value="NZ_JAUFPN010000308.1"/>
</dbReference>
<organism evidence="1 2">
    <name type="scientific">Paeniroseomonas aquatica</name>
    <dbReference type="NCBI Taxonomy" id="373043"/>
    <lineage>
        <taxon>Bacteria</taxon>
        <taxon>Pseudomonadati</taxon>
        <taxon>Pseudomonadota</taxon>
        <taxon>Alphaproteobacteria</taxon>
        <taxon>Acetobacterales</taxon>
        <taxon>Acetobacteraceae</taxon>
        <taxon>Paeniroseomonas</taxon>
    </lineage>
</organism>
<evidence type="ECO:0000313" key="1">
    <source>
        <dbReference type="EMBL" id="MDN3568846.1"/>
    </source>
</evidence>
<evidence type="ECO:0000313" key="2">
    <source>
        <dbReference type="Proteomes" id="UP001529369"/>
    </source>
</evidence>
<name>A0ABT8AHC4_9PROT</name>
<gene>
    <name evidence="1" type="ORF">QWZ14_31090</name>
</gene>
<dbReference type="Proteomes" id="UP001529369">
    <property type="component" value="Unassembled WGS sequence"/>
</dbReference>
<sequence length="125" mass="14220">MIHALVLPLVLVDLFTTLYQRVCFPVYGIGRVRRDDYVIIDRHLLSYLNLLEKLNCVYCGYAREVASWTEQYFCPIKHAVMAAGAHERTARFVDYGVAEGFRREAGSAAQGVVQDLRQGRWIAPA</sequence>
<proteinExistence type="predicted"/>
<reference evidence="2" key="1">
    <citation type="journal article" date="2019" name="Int. J. Syst. Evol. Microbiol.">
        <title>The Global Catalogue of Microorganisms (GCM) 10K type strain sequencing project: providing services to taxonomists for standard genome sequencing and annotation.</title>
        <authorList>
            <consortium name="The Broad Institute Genomics Platform"/>
            <consortium name="The Broad Institute Genome Sequencing Center for Infectious Disease"/>
            <person name="Wu L."/>
            <person name="Ma J."/>
        </authorList>
    </citation>
    <scope>NUCLEOTIDE SEQUENCE [LARGE SCALE GENOMIC DNA]</scope>
    <source>
        <strain evidence="2">CECT 7131</strain>
    </source>
</reference>
<dbReference type="EMBL" id="JAUFPN010000308">
    <property type="protein sequence ID" value="MDN3568846.1"/>
    <property type="molecule type" value="Genomic_DNA"/>
</dbReference>